<protein>
    <submittedName>
        <fullName evidence="1">Uncharacterized protein</fullName>
    </submittedName>
</protein>
<sequence length="103" mass="11992">MAYFEMVFFKMPFSKWRVLPFKSEPIKRTSFTSLRRGSLVPAWPDGYTPGHQNIVPDAISRQEDLDDPSQSYGKHNERVILSEDHFLPHIMTLSYLSTLDRTS</sequence>
<reference evidence="1" key="1">
    <citation type="submission" date="2022-04" db="EMBL/GenBank/DDBJ databases">
        <title>Genome of the entomopathogenic fungus Entomophthora muscae.</title>
        <authorList>
            <person name="Elya C."/>
            <person name="Lovett B.R."/>
            <person name="Lee E."/>
            <person name="Macias A.M."/>
            <person name="Hajek A.E."/>
            <person name="De Bivort B.L."/>
            <person name="Kasson M.T."/>
            <person name="De Fine Licht H.H."/>
            <person name="Stajich J.E."/>
        </authorList>
    </citation>
    <scope>NUCLEOTIDE SEQUENCE</scope>
    <source>
        <strain evidence="1">Berkeley</strain>
    </source>
</reference>
<name>A0ACC2SYV2_9FUNG</name>
<comment type="caution">
    <text evidence="1">The sequence shown here is derived from an EMBL/GenBank/DDBJ whole genome shotgun (WGS) entry which is preliminary data.</text>
</comment>
<accession>A0ACC2SYV2</accession>
<evidence type="ECO:0000313" key="1">
    <source>
        <dbReference type="EMBL" id="KAJ9067546.1"/>
    </source>
</evidence>
<proteinExistence type="predicted"/>
<organism evidence="1 2">
    <name type="scientific">Entomophthora muscae</name>
    <dbReference type="NCBI Taxonomy" id="34485"/>
    <lineage>
        <taxon>Eukaryota</taxon>
        <taxon>Fungi</taxon>
        <taxon>Fungi incertae sedis</taxon>
        <taxon>Zoopagomycota</taxon>
        <taxon>Entomophthoromycotina</taxon>
        <taxon>Entomophthoromycetes</taxon>
        <taxon>Entomophthorales</taxon>
        <taxon>Entomophthoraceae</taxon>
        <taxon>Entomophthora</taxon>
    </lineage>
</organism>
<dbReference type="Proteomes" id="UP001165960">
    <property type="component" value="Unassembled WGS sequence"/>
</dbReference>
<gene>
    <name evidence="1" type="ORF">DSO57_1038110</name>
</gene>
<dbReference type="EMBL" id="QTSX02004003">
    <property type="protein sequence ID" value="KAJ9067546.1"/>
    <property type="molecule type" value="Genomic_DNA"/>
</dbReference>
<keyword evidence="2" id="KW-1185">Reference proteome</keyword>
<evidence type="ECO:0000313" key="2">
    <source>
        <dbReference type="Proteomes" id="UP001165960"/>
    </source>
</evidence>